<evidence type="ECO:0000256" key="1">
    <source>
        <dbReference type="ARBA" id="ARBA00006484"/>
    </source>
</evidence>
<dbReference type="PRINTS" id="PR00080">
    <property type="entry name" value="SDRFAMILY"/>
</dbReference>
<dbReference type="OrthoDB" id="1933717at2759"/>
<protein>
    <submittedName>
        <fullName evidence="4">Uncharacterized protein</fullName>
    </submittedName>
</protein>
<evidence type="ECO:0000313" key="5">
    <source>
        <dbReference type="Proteomes" id="UP000799438"/>
    </source>
</evidence>
<evidence type="ECO:0000256" key="3">
    <source>
        <dbReference type="RuleBase" id="RU000363"/>
    </source>
</evidence>
<dbReference type="SUPFAM" id="SSF51735">
    <property type="entry name" value="NAD(P)-binding Rossmann-fold domains"/>
    <property type="match status" value="1"/>
</dbReference>
<proteinExistence type="inferred from homology"/>
<dbReference type="GO" id="GO:0016616">
    <property type="term" value="F:oxidoreductase activity, acting on the CH-OH group of donors, NAD or NADP as acceptor"/>
    <property type="evidence" value="ECO:0007669"/>
    <property type="project" value="TreeGrafter"/>
</dbReference>
<dbReference type="RefSeq" id="XP_033394138.1">
    <property type="nucleotide sequence ID" value="XM_033542390.1"/>
</dbReference>
<dbReference type="PRINTS" id="PR00081">
    <property type="entry name" value="GDHRDH"/>
</dbReference>
<reference evidence="4" key="1">
    <citation type="journal article" date="2020" name="Stud. Mycol.">
        <title>101 Dothideomycetes genomes: a test case for predicting lifestyles and emergence of pathogens.</title>
        <authorList>
            <person name="Haridas S."/>
            <person name="Albert R."/>
            <person name="Binder M."/>
            <person name="Bloem J."/>
            <person name="Labutti K."/>
            <person name="Salamov A."/>
            <person name="Andreopoulos B."/>
            <person name="Baker S."/>
            <person name="Barry K."/>
            <person name="Bills G."/>
            <person name="Bluhm B."/>
            <person name="Cannon C."/>
            <person name="Castanera R."/>
            <person name="Culley D."/>
            <person name="Daum C."/>
            <person name="Ezra D."/>
            <person name="Gonzalez J."/>
            <person name="Henrissat B."/>
            <person name="Kuo A."/>
            <person name="Liang C."/>
            <person name="Lipzen A."/>
            <person name="Lutzoni F."/>
            <person name="Magnuson J."/>
            <person name="Mondo S."/>
            <person name="Nolan M."/>
            <person name="Ohm R."/>
            <person name="Pangilinan J."/>
            <person name="Park H.-J."/>
            <person name="Ramirez L."/>
            <person name="Alfaro M."/>
            <person name="Sun H."/>
            <person name="Tritt A."/>
            <person name="Yoshinaga Y."/>
            <person name="Zwiers L.-H."/>
            <person name="Turgeon B."/>
            <person name="Goodwin S."/>
            <person name="Spatafora J."/>
            <person name="Crous P."/>
            <person name="Grigoriev I."/>
        </authorList>
    </citation>
    <scope>NUCLEOTIDE SEQUENCE</scope>
    <source>
        <strain evidence="4">CBS 121167</strain>
    </source>
</reference>
<dbReference type="EMBL" id="ML995496">
    <property type="protein sequence ID" value="KAF2138425.1"/>
    <property type="molecule type" value="Genomic_DNA"/>
</dbReference>
<dbReference type="PANTHER" id="PTHR42760:SF37">
    <property type="entry name" value="CLAVALDEHYDE DEHYDROGENASE"/>
    <property type="match status" value="1"/>
</dbReference>
<evidence type="ECO:0000256" key="2">
    <source>
        <dbReference type="ARBA" id="ARBA00023002"/>
    </source>
</evidence>
<name>A0A6A6B571_9PEZI</name>
<dbReference type="Pfam" id="PF00106">
    <property type="entry name" value="adh_short"/>
    <property type="match status" value="1"/>
</dbReference>
<keyword evidence="5" id="KW-1185">Reference proteome</keyword>
<dbReference type="CDD" id="cd05233">
    <property type="entry name" value="SDR_c"/>
    <property type="match status" value="1"/>
</dbReference>
<evidence type="ECO:0000313" key="4">
    <source>
        <dbReference type="EMBL" id="KAF2138425.1"/>
    </source>
</evidence>
<sequence>MSQTPNQTLQNSGANFTPTIHTDTYPYIAARTANLAGKAVFITGASRGIGRATALSFARAGASHIAIAARGSLAHLEAELQAAAQSAGKPVPQTLSVAVDVTDAASVAAAVAAIEAAFGRLDVLVNNAGYLETFAPLADTDPADWWRAWEINVKGPFLVTRALLPLLLRSENGDKTVISVSSITAHMLQCGGSAYMTSKLALLRLHEFVCAEYGGQGVLAYCIHPGAVVTDLANGMPEESKHILIDQPQLAADTLVWLCKERREWLAGRYVSSTWDMEELLGKREEVVKGDLLKVRMAVVEGN</sequence>
<dbReference type="GeneID" id="54299887"/>
<accession>A0A6A6B571</accession>
<dbReference type="InterPro" id="IPR036291">
    <property type="entry name" value="NAD(P)-bd_dom_sf"/>
</dbReference>
<dbReference type="AlphaFoldDB" id="A0A6A6B571"/>
<gene>
    <name evidence="4" type="ORF">K452DRAFT_300972</name>
</gene>
<comment type="similarity">
    <text evidence="1 3">Belongs to the short-chain dehydrogenases/reductases (SDR) family.</text>
</comment>
<keyword evidence="2" id="KW-0560">Oxidoreductase</keyword>
<dbReference type="Proteomes" id="UP000799438">
    <property type="component" value="Unassembled WGS sequence"/>
</dbReference>
<organism evidence="4 5">
    <name type="scientific">Aplosporella prunicola CBS 121167</name>
    <dbReference type="NCBI Taxonomy" id="1176127"/>
    <lineage>
        <taxon>Eukaryota</taxon>
        <taxon>Fungi</taxon>
        <taxon>Dikarya</taxon>
        <taxon>Ascomycota</taxon>
        <taxon>Pezizomycotina</taxon>
        <taxon>Dothideomycetes</taxon>
        <taxon>Dothideomycetes incertae sedis</taxon>
        <taxon>Botryosphaeriales</taxon>
        <taxon>Aplosporellaceae</taxon>
        <taxon>Aplosporella</taxon>
    </lineage>
</organism>
<dbReference type="InterPro" id="IPR002347">
    <property type="entry name" value="SDR_fam"/>
</dbReference>
<dbReference type="Gene3D" id="3.40.50.720">
    <property type="entry name" value="NAD(P)-binding Rossmann-like Domain"/>
    <property type="match status" value="1"/>
</dbReference>
<dbReference type="PANTHER" id="PTHR42760">
    <property type="entry name" value="SHORT-CHAIN DEHYDROGENASES/REDUCTASES FAMILY MEMBER"/>
    <property type="match status" value="1"/>
</dbReference>